<dbReference type="CDD" id="cd03214">
    <property type="entry name" value="ABC_Iron-Siderophores_B12_Hemin"/>
    <property type="match status" value="1"/>
</dbReference>
<dbReference type="InterPro" id="IPR003593">
    <property type="entry name" value="AAA+_ATPase"/>
</dbReference>
<dbReference type="SMART" id="SM00382">
    <property type="entry name" value="AAA"/>
    <property type="match status" value="1"/>
</dbReference>
<dbReference type="InterPro" id="IPR027417">
    <property type="entry name" value="P-loop_NTPase"/>
</dbReference>
<accession>A0A6J6G2Y7</accession>
<dbReference type="EMBL" id="CAEZUL010000030">
    <property type="protein sequence ID" value="CAB4595471.1"/>
    <property type="molecule type" value="Genomic_DNA"/>
</dbReference>
<organism evidence="6">
    <name type="scientific">freshwater metagenome</name>
    <dbReference type="NCBI Taxonomy" id="449393"/>
    <lineage>
        <taxon>unclassified sequences</taxon>
        <taxon>metagenomes</taxon>
        <taxon>ecological metagenomes</taxon>
    </lineage>
</organism>
<dbReference type="Pfam" id="PF00005">
    <property type="entry name" value="ABC_tran"/>
    <property type="match status" value="1"/>
</dbReference>
<keyword evidence="4" id="KW-1278">Translocase</keyword>
<dbReference type="PANTHER" id="PTHR42794">
    <property type="entry name" value="HEMIN IMPORT ATP-BINDING PROTEIN HMUV"/>
    <property type="match status" value="1"/>
</dbReference>
<keyword evidence="1" id="KW-0813">Transport</keyword>
<dbReference type="GO" id="GO:0005524">
    <property type="term" value="F:ATP binding"/>
    <property type="evidence" value="ECO:0007669"/>
    <property type="project" value="UniProtKB-KW"/>
</dbReference>
<keyword evidence="2" id="KW-0547">Nucleotide-binding</keyword>
<dbReference type="FunFam" id="3.40.50.300:FF:000134">
    <property type="entry name" value="Iron-enterobactin ABC transporter ATP-binding protein"/>
    <property type="match status" value="1"/>
</dbReference>
<reference evidence="6" key="1">
    <citation type="submission" date="2020-05" db="EMBL/GenBank/DDBJ databases">
        <authorList>
            <person name="Chiriac C."/>
            <person name="Salcher M."/>
            <person name="Ghai R."/>
            <person name="Kavagutti S V."/>
        </authorList>
    </citation>
    <scope>NUCLEOTIDE SEQUENCE</scope>
</reference>
<evidence type="ECO:0000256" key="3">
    <source>
        <dbReference type="ARBA" id="ARBA00022840"/>
    </source>
</evidence>
<dbReference type="InterPro" id="IPR003439">
    <property type="entry name" value="ABC_transporter-like_ATP-bd"/>
</dbReference>
<dbReference type="PROSITE" id="PS00211">
    <property type="entry name" value="ABC_TRANSPORTER_1"/>
    <property type="match status" value="1"/>
</dbReference>
<dbReference type="GO" id="GO:0016887">
    <property type="term" value="F:ATP hydrolysis activity"/>
    <property type="evidence" value="ECO:0007669"/>
    <property type="project" value="InterPro"/>
</dbReference>
<sequence length="260" mass="27967">MTSLAFESVTVTYSGRTAVAPFTDTVKPGEWLCIIGPNGAGKSSLLRSIAGVVPHAGRILVDGSPLTSRSSRRRAQLVAYVPQSPVLPSGMTGAEYVLLGRNPFVTHFGSESALDHSMVNDVIERLDLTGLATRDVDTLSGGERQRFVIARAVAQEAPILLLDEPTSALDIGHQQQALELVDKLRREHGLTVVSAMHDLTLAGIYSDRLVLMHAGHVVAQGPAEDVLRPETLGEFYGVSVRVHREEDGTIIVVPNRTNGY</sequence>
<dbReference type="Gene3D" id="3.40.50.300">
    <property type="entry name" value="P-loop containing nucleotide triphosphate hydrolases"/>
    <property type="match status" value="1"/>
</dbReference>
<evidence type="ECO:0000256" key="4">
    <source>
        <dbReference type="ARBA" id="ARBA00022967"/>
    </source>
</evidence>
<proteinExistence type="predicted"/>
<protein>
    <submittedName>
        <fullName evidence="6">Unannotated protein</fullName>
    </submittedName>
</protein>
<evidence type="ECO:0000256" key="2">
    <source>
        <dbReference type="ARBA" id="ARBA00022741"/>
    </source>
</evidence>
<evidence type="ECO:0000313" key="6">
    <source>
        <dbReference type="EMBL" id="CAB4595471.1"/>
    </source>
</evidence>
<evidence type="ECO:0000256" key="1">
    <source>
        <dbReference type="ARBA" id="ARBA00022448"/>
    </source>
</evidence>
<dbReference type="PANTHER" id="PTHR42794:SF1">
    <property type="entry name" value="HEMIN IMPORT ATP-BINDING PROTEIN HMUV"/>
    <property type="match status" value="1"/>
</dbReference>
<dbReference type="SUPFAM" id="SSF52540">
    <property type="entry name" value="P-loop containing nucleoside triphosphate hydrolases"/>
    <property type="match status" value="1"/>
</dbReference>
<feature type="domain" description="ABC transporter" evidence="5">
    <location>
        <begin position="4"/>
        <end position="239"/>
    </location>
</feature>
<dbReference type="AlphaFoldDB" id="A0A6J6G2Y7"/>
<evidence type="ECO:0000259" key="5">
    <source>
        <dbReference type="PROSITE" id="PS50893"/>
    </source>
</evidence>
<keyword evidence="3" id="KW-0067">ATP-binding</keyword>
<dbReference type="PROSITE" id="PS50893">
    <property type="entry name" value="ABC_TRANSPORTER_2"/>
    <property type="match status" value="1"/>
</dbReference>
<dbReference type="InterPro" id="IPR017871">
    <property type="entry name" value="ABC_transporter-like_CS"/>
</dbReference>
<name>A0A6J6G2Y7_9ZZZZ</name>
<gene>
    <name evidence="6" type="ORF">UFOPK1808_00411</name>
</gene>